<keyword evidence="19" id="KW-0446">Lipid-binding</keyword>
<evidence type="ECO:0000259" key="24">
    <source>
        <dbReference type="PROSITE" id="PS51228"/>
    </source>
</evidence>
<keyword evidence="7" id="KW-0410">Iron transport</keyword>
<dbReference type="Gene3D" id="3.40.50.720">
    <property type="entry name" value="NAD(P)-binding Rossmann-like Domain"/>
    <property type="match status" value="1"/>
</dbReference>
<feature type="domain" description="ACB" evidence="24">
    <location>
        <begin position="489"/>
        <end position="574"/>
    </location>
</feature>
<protein>
    <submittedName>
        <fullName evidence="26">Metalloreductase STEAP3</fullName>
    </submittedName>
</protein>
<evidence type="ECO:0000256" key="14">
    <source>
        <dbReference type="ARBA" id="ARBA00023002"/>
    </source>
</evidence>
<dbReference type="RefSeq" id="XP_026074849.1">
    <property type="nucleotide sequence ID" value="XM_026219064.1"/>
</dbReference>
<dbReference type="GO" id="GO:0006826">
    <property type="term" value="P:iron ion transport"/>
    <property type="evidence" value="ECO:0007669"/>
    <property type="project" value="UniProtKB-KW"/>
</dbReference>
<comment type="similarity">
    <text evidence="5">Belongs to the STEAP family.</text>
</comment>
<dbReference type="AlphaFoldDB" id="A0A6P6KRD1"/>
<keyword evidence="13 23" id="KW-1133">Transmembrane helix</keyword>
<dbReference type="Gene3D" id="1.20.80.10">
    <property type="match status" value="1"/>
</dbReference>
<dbReference type="Pfam" id="PF03807">
    <property type="entry name" value="F420_oxidored"/>
    <property type="match status" value="1"/>
</dbReference>
<dbReference type="Pfam" id="PF00887">
    <property type="entry name" value="ACBP"/>
    <property type="match status" value="1"/>
</dbReference>
<evidence type="ECO:0000256" key="11">
    <source>
        <dbReference type="ARBA" id="ARBA00022753"/>
    </source>
</evidence>
<keyword evidence="16" id="KW-0186">Copper</keyword>
<dbReference type="InterPro" id="IPR051267">
    <property type="entry name" value="STEAP_metalloreductase"/>
</dbReference>
<dbReference type="GO" id="GO:0052851">
    <property type="term" value="F:ferric-chelate reductase (NADPH) activity"/>
    <property type="evidence" value="ECO:0007669"/>
    <property type="project" value="TreeGrafter"/>
</dbReference>
<dbReference type="KEGG" id="caua:113053828"/>
<dbReference type="GO" id="GO:0005886">
    <property type="term" value="C:plasma membrane"/>
    <property type="evidence" value="ECO:0007669"/>
    <property type="project" value="TreeGrafter"/>
</dbReference>
<dbReference type="GO" id="GO:0015677">
    <property type="term" value="P:copper ion import"/>
    <property type="evidence" value="ECO:0007669"/>
    <property type="project" value="TreeGrafter"/>
</dbReference>
<evidence type="ECO:0000256" key="19">
    <source>
        <dbReference type="ARBA" id="ARBA00023121"/>
    </source>
</evidence>
<evidence type="ECO:0000256" key="21">
    <source>
        <dbReference type="ARBA" id="ARBA00048958"/>
    </source>
</evidence>
<dbReference type="PANTHER" id="PTHR14239:SF8">
    <property type="entry name" value="METALLOREDUCTASE STEAP3"/>
    <property type="match status" value="1"/>
</dbReference>
<dbReference type="GO" id="GO:0046872">
    <property type="term" value="F:metal ion binding"/>
    <property type="evidence" value="ECO:0007669"/>
    <property type="project" value="UniProtKB-KW"/>
</dbReference>
<gene>
    <name evidence="26" type="primary">steap3</name>
</gene>
<dbReference type="OrthoDB" id="550646at2759"/>
<evidence type="ECO:0000256" key="13">
    <source>
        <dbReference type="ARBA" id="ARBA00022989"/>
    </source>
</evidence>
<feature type="transmembrane region" description="Helical" evidence="23">
    <location>
        <begin position="429"/>
        <end position="452"/>
    </location>
</feature>
<evidence type="ECO:0000256" key="10">
    <source>
        <dbReference type="ARBA" id="ARBA00022723"/>
    </source>
</evidence>
<feature type="transmembrane region" description="Helical" evidence="23">
    <location>
        <begin position="388"/>
        <end position="409"/>
    </location>
</feature>
<evidence type="ECO:0000256" key="1">
    <source>
        <dbReference type="ARBA" id="ARBA00001970"/>
    </source>
</evidence>
<evidence type="ECO:0000256" key="17">
    <source>
        <dbReference type="ARBA" id="ARBA00023054"/>
    </source>
</evidence>
<proteinExistence type="inferred from homology"/>
<evidence type="ECO:0000256" key="20">
    <source>
        <dbReference type="ARBA" id="ARBA00023136"/>
    </source>
</evidence>
<keyword evidence="9 23" id="KW-0812">Transmembrane</keyword>
<reference evidence="26" key="1">
    <citation type="submission" date="2025-08" db="UniProtKB">
        <authorList>
            <consortium name="RefSeq"/>
        </authorList>
    </citation>
    <scope>IDENTIFICATION</scope>
    <source>
        <strain evidence="26">Wakin</strain>
        <tissue evidence="26">Muscle</tissue>
    </source>
</reference>
<dbReference type="CDD" id="cd00435">
    <property type="entry name" value="ACBP"/>
    <property type="match status" value="1"/>
</dbReference>
<feature type="transmembrane region" description="Helical" evidence="23">
    <location>
        <begin position="258"/>
        <end position="280"/>
    </location>
</feature>
<dbReference type="InterPro" id="IPR036291">
    <property type="entry name" value="NAD(P)-bd_dom_sf"/>
</dbReference>
<keyword evidence="20 23" id="KW-0472">Membrane</keyword>
<evidence type="ECO:0000256" key="23">
    <source>
        <dbReference type="SAM" id="Phobius"/>
    </source>
</evidence>
<dbReference type="InterPro" id="IPR014352">
    <property type="entry name" value="FERM/acyl-CoA-bd_prot_sf"/>
</dbReference>
<dbReference type="CTD" id="55240"/>
<dbReference type="GO" id="GO:0000062">
    <property type="term" value="F:fatty-acyl-CoA binding"/>
    <property type="evidence" value="ECO:0007669"/>
    <property type="project" value="InterPro"/>
</dbReference>
<name>A0A6P6KRD1_CARAU</name>
<comment type="cofactor">
    <cofactor evidence="1">
        <name>heme b</name>
        <dbReference type="ChEBI" id="CHEBI:60344"/>
    </cofactor>
</comment>
<dbReference type="SUPFAM" id="SSF47027">
    <property type="entry name" value="Acyl-CoA binding protein"/>
    <property type="match status" value="1"/>
</dbReference>
<dbReference type="Pfam" id="PF01794">
    <property type="entry name" value="Ferric_reduct"/>
    <property type="match status" value="1"/>
</dbReference>
<evidence type="ECO:0000256" key="22">
    <source>
        <dbReference type="ARBA" id="ARBA00049387"/>
    </source>
</evidence>
<keyword evidence="8" id="KW-0285">Flavoprotein</keyword>
<evidence type="ECO:0000256" key="2">
    <source>
        <dbReference type="ARBA" id="ARBA00001974"/>
    </source>
</evidence>
<keyword evidence="11" id="KW-0967">Endosome</keyword>
<dbReference type="InterPro" id="IPR035984">
    <property type="entry name" value="Acyl-CoA-binding_sf"/>
</dbReference>
<evidence type="ECO:0000256" key="16">
    <source>
        <dbReference type="ARBA" id="ARBA00023008"/>
    </source>
</evidence>
<dbReference type="FunFam" id="1.20.80.10:FF:000010">
    <property type="entry name" value="Acyl-CoA-binding domain-containing protein 5"/>
    <property type="match status" value="1"/>
</dbReference>
<evidence type="ECO:0000256" key="18">
    <source>
        <dbReference type="ARBA" id="ARBA00023065"/>
    </source>
</evidence>
<evidence type="ECO:0000256" key="8">
    <source>
        <dbReference type="ARBA" id="ARBA00022630"/>
    </source>
</evidence>
<keyword evidence="10" id="KW-0479">Metal-binding</keyword>
<evidence type="ECO:0000256" key="3">
    <source>
        <dbReference type="ARBA" id="ARBA00004167"/>
    </source>
</evidence>
<keyword evidence="6" id="KW-0813">Transport</keyword>
<comment type="catalytic activity">
    <reaction evidence="22">
        <text>2 Fe(2+) + NADP(+) + H(+) = 2 Fe(3+) + NADPH</text>
        <dbReference type="Rhea" id="RHEA:71767"/>
        <dbReference type="ChEBI" id="CHEBI:15378"/>
        <dbReference type="ChEBI" id="CHEBI:29033"/>
        <dbReference type="ChEBI" id="CHEBI:29034"/>
        <dbReference type="ChEBI" id="CHEBI:57783"/>
        <dbReference type="ChEBI" id="CHEBI:58349"/>
    </reaction>
    <physiologicalReaction direction="right-to-left" evidence="22">
        <dbReference type="Rhea" id="RHEA:71769"/>
    </physiologicalReaction>
</comment>
<keyword evidence="14" id="KW-0560">Oxidoreductase</keyword>
<dbReference type="InterPro" id="IPR013130">
    <property type="entry name" value="Fe3_Rdtase_TM_dom"/>
</dbReference>
<evidence type="ECO:0000313" key="26">
    <source>
        <dbReference type="RefSeq" id="XP_026074849.1"/>
    </source>
</evidence>
<evidence type="ECO:0000313" key="25">
    <source>
        <dbReference type="Proteomes" id="UP000515129"/>
    </source>
</evidence>
<evidence type="ECO:0000256" key="7">
    <source>
        <dbReference type="ARBA" id="ARBA00022496"/>
    </source>
</evidence>
<dbReference type="InterPro" id="IPR000582">
    <property type="entry name" value="Acyl-CoA-binding_protein"/>
</dbReference>
<dbReference type="PRINTS" id="PR00689">
    <property type="entry name" value="ACOABINDINGP"/>
</dbReference>
<evidence type="ECO:0000256" key="12">
    <source>
        <dbReference type="ARBA" id="ARBA00022827"/>
    </source>
</evidence>
<comment type="catalytic activity">
    <reaction evidence="21">
        <text>2 Cu(+) + NADP(+) + H(+) = 2 Cu(2+) + NADPH</text>
        <dbReference type="Rhea" id="RHEA:71771"/>
        <dbReference type="ChEBI" id="CHEBI:15378"/>
        <dbReference type="ChEBI" id="CHEBI:29036"/>
        <dbReference type="ChEBI" id="CHEBI:49552"/>
        <dbReference type="ChEBI" id="CHEBI:57783"/>
        <dbReference type="ChEBI" id="CHEBI:58349"/>
    </reaction>
    <physiologicalReaction direction="right-to-left" evidence="21">
        <dbReference type="Rhea" id="RHEA:71773"/>
    </physiologicalReaction>
</comment>
<dbReference type="PANTHER" id="PTHR14239">
    <property type="entry name" value="DUDULIN-RELATED"/>
    <property type="match status" value="1"/>
</dbReference>
<feature type="transmembrane region" description="Helical" evidence="23">
    <location>
        <begin position="356"/>
        <end position="376"/>
    </location>
</feature>
<evidence type="ECO:0000256" key="4">
    <source>
        <dbReference type="ARBA" id="ARBA00004337"/>
    </source>
</evidence>
<dbReference type="SUPFAM" id="SSF51735">
    <property type="entry name" value="NAD(P)-binding Rossmann-fold domains"/>
    <property type="match status" value="1"/>
</dbReference>
<keyword evidence="18" id="KW-0406">Ion transport</keyword>
<evidence type="ECO:0000256" key="15">
    <source>
        <dbReference type="ARBA" id="ARBA00023004"/>
    </source>
</evidence>
<dbReference type="InterPro" id="IPR028939">
    <property type="entry name" value="P5C_Rdtase_cat_N"/>
</dbReference>
<dbReference type="GO" id="GO:0008823">
    <property type="term" value="F:cupric reductase (NADH) activity"/>
    <property type="evidence" value="ECO:0007669"/>
    <property type="project" value="TreeGrafter"/>
</dbReference>
<evidence type="ECO:0000256" key="9">
    <source>
        <dbReference type="ARBA" id="ARBA00022692"/>
    </source>
</evidence>
<keyword evidence="12" id="KW-0274">FAD</keyword>
<keyword evidence="15" id="KW-0408">Iron</keyword>
<keyword evidence="25" id="KW-1185">Reference proteome</keyword>
<dbReference type="FunFam" id="3.40.50.720:FF:000051">
    <property type="entry name" value="STEAP2 metalloreductase"/>
    <property type="match status" value="1"/>
</dbReference>
<comment type="cofactor">
    <cofactor evidence="2">
        <name>FAD</name>
        <dbReference type="ChEBI" id="CHEBI:57692"/>
    </cofactor>
</comment>
<evidence type="ECO:0000256" key="5">
    <source>
        <dbReference type="ARBA" id="ARBA00007729"/>
    </source>
</evidence>
<organism evidence="25 26">
    <name type="scientific">Carassius auratus</name>
    <name type="common">Goldfish</name>
    <dbReference type="NCBI Taxonomy" id="7957"/>
    <lineage>
        <taxon>Eukaryota</taxon>
        <taxon>Metazoa</taxon>
        <taxon>Chordata</taxon>
        <taxon>Craniata</taxon>
        <taxon>Vertebrata</taxon>
        <taxon>Euteleostomi</taxon>
        <taxon>Actinopterygii</taxon>
        <taxon>Neopterygii</taxon>
        <taxon>Teleostei</taxon>
        <taxon>Ostariophysi</taxon>
        <taxon>Cypriniformes</taxon>
        <taxon>Cyprinidae</taxon>
        <taxon>Cyprininae</taxon>
        <taxon>Carassius</taxon>
    </lineage>
</organism>
<evidence type="ECO:0000256" key="6">
    <source>
        <dbReference type="ARBA" id="ARBA00022448"/>
    </source>
</evidence>
<sequence length="574" mass="63823">MVEDMTTPLLSDSEAPSDALPVRLTGLTVAILGSGDFSRSLAVRLVASGVRVVVGSRCVNRIPSGLFPDGVELRNQEGALSQVCLVFMAMFPEHYCSLLGLQSALAGKVLVDVSNGAKVNIHGPSNAERLAELFPDSLVVKGFNTVSTWELQTGAHDGSRQVMICSNSTEGKKKVVQLARRMGFHPVDMGGLSAAREIEVSPLRLFPSWSGPVVVTFLLFLFFYGYGFLRGILLPFLAQGHNAFYRLAFDLVEESLPAVALVTLALVYLPGLFAAWLQLWRGTKYRRFPSWLDNWMQRRKQLGLLSFLCAALHGVYSLCLPLRRITVHRLVNTAYRQVKAGTEEPWDELGVWRSDLYLSCGVLGLGVLSLLAITSLPTVGNTLNWREFTFVQSGLGYIALTLSIMHTLFFGWDFAFHIEAYPFYMPPSYLLAVVLPCIVLVCRCFLLLPCIFTRLTRIRRGWESKHNCPVLQHHHVVPNGIPYVLLVLSQAEFQKAAEEVKQLKTKPTDAEVMEIYGLYKQATLGDVDMARPGMFDFAGKTKWDAWNAKKGMSKEDAMKAYIAKVEELKGIYGI</sequence>
<dbReference type="PROSITE" id="PS51228">
    <property type="entry name" value="ACB_2"/>
    <property type="match status" value="1"/>
</dbReference>
<keyword evidence="17" id="KW-0175">Coiled coil</keyword>
<feature type="transmembrane region" description="Helical" evidence="23">
    <location>
        <begin position="301"/>
        <end position="323"/>
    </location>
</feature>
<dbReference type="Proteomes" id="UP000515129">
    <property type="component" value="Chromosome 34"/>
</dbReference>
<accession>A0A6P6KRD1</accession>
<dbReference type="GO" id="GO:0010008">
    <property type="term" value="C:endosome membrane"/>
    <property type="evidence" value="ECO:0007669"/>
    <property type="project" value="UniProtKB-SubCell"/>
</dbReference>
<feature type="transmembrane region" description="Helical" evidence="23">
    <location>
        <begin position="213"/>
        <end position="238"/>
    </location>
</feature>
<comment type="subcellular location">
    <subcellularLocation>
        <location evidence="4">Endosome membrane</location>
        <topology evidence="4">Multi-pass membrane protein</topology>
    </subcellularLocation>
    <subcellularLocation>
        <location evidence="3">Membrane</location>
        <topology evidence="3">Single-pass membrane protein</topology>
    </subcellularLocation>
</comment>